<keyword evidence="1" id="KW-0175">Coiled coil</keyword>
<feature type="region of interest" description="Disordered" evidence="2">
    <location>
        <begin position="74"/>
        <end position="120"/>
    </location>
</feature>
<gene>
    <name evidence="3" type="ORF">FJTKL_05819</name>
</gene>
<sequence length="218" mass="25584">MTRPNPAAAMSQTIARFMQLAQEQALHEKITSLQERYDQEIKALREVITNLQNRHNEYDQEISSLQKEVTTLRTFPVEQDRPLGQPYPQGVKRARADDEAPRREEDRGGGKMQSREDGAAARQEEFVDYFKSMRDEFTTGNYGKYERAFICRFIDGIRDPVLSRWFQESLKERFPDKIHEEKRSSRKGGGRLVRPTRDLAWNDIEMTLKHSEWPSMDD</sequence>
<comment type="caution">
    <text evidence="3">The sequence shown here is derived from an EMBL/GenBank/DDBJ whole genome shotgun (WGS) entry which is preliminary data.</text>
</comment>
<keyword evidence="4" id="KW-1185">Reference proteome</keyword>
<organism evidence="3 4">
    <name type="scientific">Diaporthe vaccinii</name>
    <dbReference type="NCBI Taxonomy" id="105482"/>
    <lineage>
        <taxon>Eukaryota</taxon>
        <taxon>Fungi</taxon>
        <taxon>Dikarya</taxon>
        <taxon>Ascomycota</taxon>
        <taxon>Pezizomycotina</taxon>
        <taxon>Sordariomycetes</taxon>
        <taxon>Sordariomycetidae</taxon>
        <taxon>Diaporthales</taxon>
        <taxon>Diaporthaceae</taxon>
        <taxon>Diaporthe</taxon>
        <taxon>Diaporthe eres species complex</taxon>
    </lineage>
</organism>
<evidence type="ECO:0000256" key="1">
    <source>
        <dbReference type="SAM" id="Coils"/>
    </source>
</evidence>
<evidence type="ECO:0000313" key="4">
    <source>
        <dbReference type="Proteomes" id="UP001600888"/>
    </source>
</evidence>
<dbReference type="EMBL" id="JBAWTH010000020">
    <property type="protein sequence ID" value="KAL2287337.1"/>
    <property type="molecule type" value="Genomic_DNA"/>
</dbReference>
<feature type="compositionally biased region" description="Basic and acidic residues" evidence="2">
    <location>
        <begin position="94"/>
        <end position="120"/>
    </location>
</feature>
<accession>A0ABR4EY42</accession>
<dbReference type="Proteomes" id="UP001600888">
    <property type="component" value="Unassembled WGS sequence"/>
</dbReference>
<evidence type="ECO:0000256" key="2">
    <source>
        <dbReference type="SAM" id="MobiDB-lite"/>
    </source>
</evidence>
<proteinExistence type="predicted"/>
<name>A0ABR4EY42_9PEZI</name>
<evidence type="ECO:0000313" key="3">
    <source>
        <dbReference type="EMBL" id="KAL2287337.1"/>
    </source>
</evidence>
<protein>
    <submittedName>
        <fullName evidence="3">Uncharacterized protein</fullName>
    </submittedName>
</protein>
<feature type="coiled-coil region" evidence="1">
    <location>
        <begin position="34"/>
        <end position="68"/>
    </location>
</feature>
<reference evidence="3 4" key="1">
    <citation type="submission" date="2024-03" db="EMBL/GenBank/DDBJ databases">
        <title>A high-quality draft genome sequence of Diaporthe vaccinii, a causative agent of upright dieback and viscid rot disease in cranberry plants.</title>
        <authorList>
            <person name="Sarrasin M."/>
            <person name="Lang B.F."/>
            <person name="Burger G."/>
        </authorList>
    </citation>
    <scope>NUCLEOTIDE SEQUENCE [LARGE SCALE GENOMIC DNA]</scope>
    <source>
        <strain evidence="3 4">IS7</strain>
    </source>
</reference>